<comment type="function">
    <text evidence="7">This protein is part of the stalk that links CF(0) to CF(1). It either transmits conformational changes from CF(0) to CF(1) or is implicated in proton conduction.</text>
</comment>
<evidence type="ECO:0000256" key="3">
    <source>
        <dbReference type="ARBA" id="ARBA00022781"/>
    </source>
</evidence>
<dbReference type="InterPro" id="IPR026015">
    <property type="entry name" value="ATP_synth_OSCP/delta_N_sf"/>
</dbReference>
<evidence type="ECO:0000256" key="5">
    <source>
        <dbReference type="ARBA" id="ARBA00023136"/>
    </source>
</evidence>
<evidence type="ECO:0000256" key="6">
    <source>
        <dbReference type="ARBA" id="ARBA00023310"/>
    </source>
</evidence>
<evidence type="ECO:0000256" key="7">
    <source>
        <dbReference type="HAMAP-Rule" id="MF_01416"/>
    </source>
</evidence>
<keyword evidence="5 7" id="KW-0472">Membrane</keyword>
<dbReference type="STRING" id="435880.SAMN04487988_11153"/>
<keyword evidence="7" id="KW-1003">Cell membrane</keyword>
<keyword evidence="3 7" id="KW-0375">Hydrogen ion transport</keyword>
<evidence type="ECO:0000256" key="1">
    <source>
        <dbReference type="ARBA" id="ARBA00004370"/>
    </source>
</evidence>
<dbReference type="Gene3D" id="1.10.520.20">
    <property type="entry name" value="N-terminal domain of the delta subunit of the F1F0-ATP synthase"/>
    <property type="match status" value="1"/>
</dbReference>
<accession>A0A1I2VZE8</accession>
<name>A0A1I2VZE8_9BACT</name>
<comment type="subcellular location">
    <subcellularLocation>
        <location evidence="7">Cell membrane</location>
        <topology evidence="7">Peripheral membrane protein</topology>
    </subcellularLocation>
    <subcellularLocation>
        <location evidence="1">Membrane</location>
    </subcellularLocation>
</comment>
<keyword evidence="9" id="KW-1185">Reference proteome</keyword>
<dbReference type="OrthoDB" id="9802471at2"/>
<dbReference type="EMBL" id="FOPC01000011">
    <property type="protein sequence ID" value="SFG94463.1"/>
    <property type="molecule type" value="Genomic_DNA"/>
</dbReference>
<dbReference type="PANTHER" id="PTHR11910">
    <property type="entry name" value="ATP SYNTHASE DELTA CHAIN"/>
    <property type="match status" value="1"/>
</dbReference>
<reference evidence="9" key="1">
    <citation type="submission" date="2016-10" db="EMBL/GenBank/DDBJ databases">
        <authorList>
            <person name="Varghese N."/>
            <person name="Submissions S."/>
        </authorList>
    </citation>
    <scope>NUCLEOTIDE SEQUENCE [LARGE SCALE GENOMIC DNA]</scope>
    <source>
        <strain evidence="9">DSM 19315</strain>
    </source>
</reference>
<gene>
    <name evidence="7" type="primary">atpH</name>
    <name evidence="8" type="ORF">SAMN04487988_11153</name>
</gene>
<dbReference type="InterPro" id="IPR000711">
    <property type="entry name" value="ATPase_OSCP/dsu"/>
</dbReference>
<dbReference type="NCBIfam" id="TIGR01145">
    <property type="entry name" value="ATP_synt_delta"/>
    <property type="match status" value="1"/>
</dbReference>
<evidence type="ECO:0000256" key="4">
    <source>
        <dbReference type="ARBA" id="ARBA00023065"/>
    </source>
</evidence>
<keyword evidence="4 7" id="KW-0406">Ion transport</keyword>
<dbReference type="InterPro" id="IPR020781">
    <property type="entry name" value="ATPase_OSCP/d_CS"/>
</dbReference>
<dbReference type="GO" id="GO:0046933">
    <property type="term" value="F:proton-transporting ATP synthase activity, rotational mechanism"/>
    <property type="evidence" value="ECO:0007669"/>
    <property type="project" value="UniProtKB-UniRule"/>
</dbReference>
<keyword evidence="2 7" id="KW-0813">Transport</keyword>
<dbReference type="Pfam" id="PF00213">
    <property type="entry name" value="OSCP"/>
    <property type="match status" value="1"/>
</dbReference>
<dbReference type="RefSeq" id="WP_092792926.1">
    <property type="nucleotide sequence ID" value="NZ_FOPC01000011.1"/>
</dbReference>
<evidence type="ECO:0000256" key="2">
    <source>
        <dbReference type="ARBA" id="ARBA00022448"/>
    </source>
</evidence>
<evidence type="ECO:0000313" key="8">
    <source>
        <dbReference type="EMBL" id="SFG94463.1"/>
    </source>
</evidence>
<comment type="similarity">
    <text evidence="7">Belongs to the ATPase delta chain family.</text>
</comment>
<dbReference type="PROSITE" id="PS00389">
    <property type="entry name" value="ATPASE_DELTA"/>
    <property type="match status" value="1"/>
</dbReference>
<keyword evidence="7" id="KW-0139">CF(1)</keyword>
<dbReference type="SUPFAM" id="SSF47928">
    <property type="entry name" value="N-terminal domain of the delta subunit of the F1F0-ATP synthase"/>
    <property type="match status" value="1"/>
</dbReference>
<protein>
    <recommendedName>
        <fullName evidence="7">ATP synthase subunit delta</fullName>
    </recommendedName>
    <alternativeName>
        <fullName evidence="7">ATP synthase F(1) sector subunit delta</fullName>
    </alternativeName>
    <alternativeName>
        <fullName evidence="7">F-type ATPase subunit delta</fullName>
        <shortName evidence="7">F-ATPase subunit delta</shortName>
    </alternativeName>
</protein>
<dbReference type="AlphaFoldDB" id="A0A1I2VZE8"/>
<comment type="function">
    <text evidence="7">F(1)F(0) ATP synthase produces ATP from ADP in the presence of a proton or sodium gradient. F-type ATPases consist of two structural domains, F(1) containing the extramembraneous catalytic core and F(0) containing the membrane proton channel, linked together by a central stalk and a peripheral stalk. During catalysis, ATP synthesis in the catalytic domain of F(1) is coupled via a rotary mechanism of the central stalk subunits to proton translocation.</text>
</comment>
<dbReference type="Proteomes" id="UP000199642">
    <property type="component" value="Unassembled WGS sequence"/>
</dbReference>
<evidence type="ECO:0000313" key="9">
    <source>
        <dbReference type="Proteomes" id="UP000199642"/>
    </source>
</evidence>
<dbReference type="HAMAP" id="MF_01416">
    <property type="entry name" value="ATP_synth_delta_bact"/>
    <property type="match status" value="1"/>
</dbReference>
<dbReference type="PRINTS" id="PR00125">
    <property type="entry name" value="ATPASEDELTA"/>
</dbReference>
<dbReference type="GO" id="GO:0045259">
    <property type="term" value="C:proton-transporting ATP synthase complex"/>
    <property type="evidence" value="ECO:0007669"/>
    <property type="project" value="UniProtKB-KW"/>
</dbReference>
<dbReference type="GO" id="GO:0005886">
    <property type="term" value="C:plasma membrane"/>
    <property type="evidence" value="ECO:0007669"/>
    <property type="project" value="UniProtKB-SubCell"/>
</dbReference>
<organism evidence="8 9">
    <name type="scientific">Algoriphagus hitonicola</name>
    <dbReference type="NCBI Taxonomy" id="435880"/>
    <lineage>
        <taxon>Bacteria</taxon>
        <taxon>Pseudomonadati</taxon>
        <taxon>Bacteroidota</taxon>
        <taxon>Cytophagia</taxon>
        <taxon>Cytophagales</taxon>
        <taxon>Cyclobacteriaceae</taxon>
        <taxon>Algoriphagus</taxon>
    </lineage>
</organism>
<proteinExistence type="inferred from homology"/>
<keyword evidence="6 7" id="KW-0066">ATP synthesis</keyword>
<sequence length="186" mass="21298">MSNHRVASRYAKSILELSLEKGLLEEVYADFNKLNSIAQENRELGLLLKNPIVASEKKLKVLQELFAKDSQKMTLKFFEIVAKKNRADVLVEVAKEFVAQYNLHKSIQVAELTTTYPVESAQREIFEKLVKDISGKKTIQFIEKINPDLIGGFVLKVNDRLLDESLKSKLNALKIEFSQNHYESKI</sequence>